<dbReference type="AlphaFoldDB" id="A0A6J4L1R2"/>
<feature type="non-terminal residue" evidence="2">
    <location>
        <position position="1"/>
    </location>
</feature>
<evidence type="ECO:0000256" key="1">
    <source>
        <dbReference type="SAM" id="MobiDB-lite"/>
    </source>
</evidence>
<accession>A0A6J4L1R2</accession>
<reference evidence="2" key="1">
    <citation type="submission" date="2020-02" db="EMBL/GenBank/DDBJ databases">
        <authorList>
            <person name="Meier V. D."/>
        </authorList>
    </citation>
    <scope>NUCLEOTIDE SEQUENCE</scope>
    <source>
        <strain evidence="2">AVDCRST_MAG16</strain>
    </source>
</reference>
<feature type="non-terminal residue" evidence="2">
    <location>
        <position position="115"/>
    </location>
</feature>
<proteinExistence type="predicted"/>
<organism evidence="2">
    <name type="scientific">uncultured Frankineae bacterium</name>
    <dbReference type="NCBI Taxonomy" id="437475"/>
    <lineage>
        <taxon>Bacteria</taxon>
        <taxon>Bacillati</taxon>
        <taxon>Actinomycetota</taxon>
        <taxon>Actinomycetes</taxon>
        <taxon>Frankiales</taxon>
        <taxon>environmental samples</taxon>
    </lineage>
</organism>
<evidence type="ECO:0000313" key="2">
    <source>
        <dbReference type="EMBL" id="CAA9320433.1"/>
    </source>
</evidence>
<protein>
    <submittedName>
        <fullName evidence="2">Uncharacterized protein</fullName>
    </submittedName>
</protein>
<name>A0A6J4L1R2_9ACTN</name>
<gene>
    <name evidence="2" type="ORF">AVDCRST_MAG16-768</name>
</gene>
<dbReference type="EMBL" id="CADCUE010000059">
    <property type="protein sequence ID" value="CAA9320433.1"/>
    <property type="molecule type" value="Genomic_DNA"/>
</dbReference>
<sequence>CSRGRERWRWSPSCSACSSCRGDRRRCACCGPSPASRARCAAARPRWCTWAAPTSWQRCGRRRWSCSARRCGCSGPGSDRRCRRGPGGGGGRPRWPPGSVCWRPARPGRCTASSA</sequence>
<feature type="region of interest" description="Disordered" evidence="1">
    <location>
        <begin position="75"/>
        <end position="96"/>
    </location>
</feature>